<dbReference type="AlphaFoldDB" id="A0A7K4XJK3"/>
<reference evidence="2 3" key="1">
    <citation type="submission" date="2019-09" db="EMBL/GenBank/DDBJ databases">
        <title>Bird 10,000 Genomes (B10K) Project - Family phase.</title>
        <authorList>
            <person name="Zhang G."/>
        </authorList>
    </citation>
    <scope>NUCLEOTIDE SEQUENCE [LARGE SCALE GENOMIC DNA]</scope>
    <source>
        <strain evidence="2">B10K-DU-001-18</strain>
        <tissue evidence="2">Muscle</tissue>
    </source>
</reference>
<dbReference type="OrthoDB" id="9947694at2759"/>
<comment type="caution">
    <text evidence="2">The sequence shown here is derived from an EMBL/GenBank/DDBJ whole genome shotgun (WGS) entry which is preliminary data.</text>
</comment>
<feature type="region of interest" description="Disordered" evidence="1">
    <location>
        <begin position="1"/>
        <end position="26"/>
    </location>
</feature>
<evidence type="ECO:0000313" key="3">
    <source>
        <dbReference type="Proteomes" id="UP000529728"/>
    </source>
</evidence>
<keyword evidence="3" id="KW-1185">Reference proteome</keyword>
<dbReference type="Proteomes" id="UP000529728">
    <property type="component" value="Unassembled WGS sequence"/>
</dbReference>
<feature type="non-terminal residue" evidence="2">
    <location>
        <position position="113"/>
    </location>
</feature>
<dbReference type="EMBL" id="VWZN01011326">
    <property type="protein sequence ID" value="NWR47133.1"/>
    <property type="molecule type" value="Genomic_DNA"/>
</dbReference>
<accession>A0A7K4XJK3</accession>
<proteinExistence type="predicted"/>
<name>A0A7K4XJK3_REGSA</name>
<evidence type="ECO:0000256" key="1">
    <source>
        <dbReference type="SAM" id="MobiDB-lite"/>
    </source>
</evidence>
<gene>
    <name evidence="2" type="primary">Cdca2_1</name>
    <name evidence="2" type="ORF">REGSAT_R14636</name>
</gene>
<sequence>PFGVLTEPPFPLRTEEDFSSSQAVPLGNCFSPPERAHLEGKPDLGLSEERKTPAGFAAVLTAEFGLAQESFGKQPTGTSPTSLKLRRRSTIGLRGSPENNTLIRYLAQQRSSR</sequence>
<feature type="non-terminal residue" evidence="2">
    <location>
        <position position="1"/>
    </location>
</feature>
<evidence type="ECO:0000313" key="2">
    <source>
        <dbReference type="EMBL" id="NWR47133.1"/>
    </source>
</evidence>
<protein>
    <submittedName>
        <fullName evidence="2">CDCA2 protein</fullName>
    </submittedName>
</protein>
<organism evidence="2 3">
    <name type="scientific">Regulus satrapa</name>
    <name type="common">Golden-crowned kinglet</name>
    <dbReference type="NCBI Taxonomy" id="13245"/>
    <lineage>
        <taxon>Eukaryota</taxon>
        <taxon>Metazoa</taxon>
        <taxon>Chordata</taxon>
        <taxon>Craniata</taxon>
        <taxon>Vertebrata</taxon>
        <taxon>Euteleostomi</taxon>
        <taxon>Archelosauria</taxon>
        <taxon>Archosauria</taxon>
        <taxon>Dinosauria</taxon>
        <taxon>Saurischia</taxon>
        <taxon>Theropoda</taxon>
        <taxon>Coelurosauria</taxon>
        <taxon>Aves</taxon>
        <taxon>Neognathae</taxon>
        <taxon>Neoaves</taxon>
        <taxon>Telluraves</taxon>
        <taxon>Australaves</taxon>
        <taxon>Passeriformes</taxon>
        <taxon>Regulidae</taxon>
        <taxon>Regulus</taxon>
    </lineage>
</organism>